<dbReference type="GO" id="GO:0005829">
    <property type="term" value="C:cytosol"/>
    <property type="evidence" value="ECO:0007669"/>
    <property type="project" value="TreeGrafter"/>
</dbReference>
<evidence type="ECO:0000256" key="4">
    <source>
        <dbReference type="ARBA" id="ARBA00022840"/>
    </source>
</evidence>
<dbReference type="PANTHER" id="PTHR11070:SF2">
    <property type="entry name" value="ATP-DEPENDENT DNA HELICASE SRS2"/>
    <property type="match status" value="1"/>
</dbReference>
<dbReference type="EMBL" id="CBBD010000038">
    <property type="protein sequence ID" value="CDA10232.1"/>
    <property type="molecule type" value="Genomic_DNA"/>
</dbReference>
<evidence type="ECO:0000256" key="2">
    <source>
        <dbReference type="ARBA" id="ARBA00022801"/>
    </source>
</evidence>
<dbReference type="PANTHER" id="PTHR11070">
    <property type="entry name" value="UVRD / RECB / PCRA DNA HELICASE FAMILY MEMBER"/>
    <property type="match status" value="1"/>
</dbReference>
<dbReference type="Gene3D" id="3.40.50.300">
    <property type="entry name" value="P-loop containing nucleotide triphosphate hydrolases"/>
    <property type="match status" value="1"/>
</dbReference>
<evidence type="ECO:0000256" key="1">
    <source>
        <dbReference type="ARBA" id="ARBA00022741"/>
    </source>
</evidence>
<dbReference type="GO" id="GO:0033202">
    <property type="term" value="C:DNA helicase complex"/>
    <property type="evidence" value="ECO:0007669"/>
    <property type="project" value="TreeGrafter"/>
</dbReference>
<feature type="domain" description="UvrD-like helicase ATP-binding" evidence="7">
    <location>
        <begin position="6"/>
        <end position="192"/>
    </location>
</feature>
<evidence type="ECO:0000256" key="5">
    <source>
        <dbReference type="ARBA" id="ARBA00023125"/>
    </source>
</evidence>
<dbReference type="InterPro" id="IPR000212">
    <property type="entry name" value="DNA_helicase_UvrD/REP"/>
</dbReference>
<keyword evidence="4 6" id="KW-0067">ATP-binding</keyword>
<dbReference type="InterPro" id="IPR014016">
    <property type="entry name" value="UvrD-like_ATP-bd"/>
</dbReference>
<dbReference type="GO" id="GO:0003677">
    <property type="term" value="F:DNA binding"/>
    <property type="evidence" value="ECO:0007669"/>
    <property type="project" value="UniProtKB-KW"/>
</dbReference>
<evidence type="ECO:0000313" key="8">
    <source>
        <dbReference type="EMBL" id="CDA10232.1"/>
    </source>
</evidence>
<protein>
    <submittedName>
        <fullName evidence="8">UvrD/REP helicase</fullName>
    </submittedName>
</protein>
<evidence type="ECO:0000259" key="7">
    <source>
        <dbReference type="PROSITE" id="PS51198"/>
    </source>
</evidence>
<keyword evidence="2 6" id="KW-0378">Hydrolase</keyword>
<keyword evidence="3 6" id="KW-0347">Helicase</keyword>
<dbReference type="GO" id="GO:0000725">
    <property type="term" value="P:recombinational repair"/>
    <property type="evidence" value="ECO:0007669"/>
    <property type="project" value="TreeGrafter"/>
</dbReference>
<keyword evidence="5" id="KW-0238">DNA-binding</keyword>
<dbReference type="GO" id="GO:0043138">
    <property type="term" value="F:3'-5' DNA helicase activity"/>
    <property type="evidence" value="ECO:0007669"/>
    <property type="project" value="TreeGrafter"/>
</dbReference>
<gene>
    <name evidence="8" type="ORF">BN488_01271</name>
</gene>
<dbReference type="CDD" id="cd17932">
    <property type="entry name" value="DEXQc_UvrD"/>
    <property type="match status" value="1"/>
</dbReference>
<sequence>MSDILKGLNDEQIEAVTTTEGYVRIVAGAGSGKTKALTNRYAYLVDELGVSTSNILCVTFTNKAANEMKKRIRKMIGDNDTGFVCTFHGFSLQLLREDIHVINYPQNFVVLDQEDTEIILKNVYDTVNIKSNLCKFDEARKYIGLCKKNMRHIPYLIDVENDKLKKDFENENTNLKEKIFLGYLYEQKNALD</sequence>
<dbReference type="Pfam" id="PF00580">
    <property type="entry name" value="UvrD-helicase"/>
    <property type="match status" value="1"/>
</dbReference>
<dbReference type="PROSITE" id="PS51198">
    <property type="entry name" value="UVRD_HELICASE_ATP_BIND"/>
    <property type="match status" value="1"/>
</dbReference>
<dbReference type="AlphaFoldDB" id="R5Y0L1"/>
<evidence type="ECO:0000313" key="9">
    <source>
        <dbReference type="Proteomes" id="UP000017980"/>
    </source>
</evidence>
<accession>R5Y0L1</accession>
<reference evidence="8" key="1">
    <citation type="submission" date="2012-11" db="EMBL/GenBank/DDBJ databases">
        <title>Dependencies among metagenomic species, viruses, plasmids and units of genetic variation.</title>
        <authorList>
            <person name="Nielsen H.B."/>
            <person name="Almeida M."/>
            <person name="Juncker A.S."/>
            <person name="Rasmussen S."/>
            <person name="Li J."/>
            <person name="Sunagawa S."/>
            <person name="Plichta D."/>
            <person name="Gautier L."/>
            <person name="Le Chatelier E."/>
            <person name="Peletier E."/>
            <person name="Bonde I."/>
            <person name="Nielsen T."/>
            <person name="Manichanh C."/>
            <person name="Arumugam M."/>
            <person name="Batto J."/>
            <person name="Santos M.B.Q.D."/>
            <person name="Blom N."/>
            <person name="Borruel N."/>
            <person name="Burgdorf K.S."/>
            <person name="Boumezbeur F."/>
            <person name="Casellas F."/>
            <person name="Dore J."/>
            <person name="Guarner F."/>
            <person name="Hansen T."/>
            <person name="Hildebrand F."/>
            <person name="Kaas R.S."/>
            <person name="Kennedy S."/>
            <person name="Kristiansen K."/>
            <person name="Kultima J.R."/>
            <person name="Leonard P."/>
            <person name="Levenez F."/>
            <person name="Lund O."/>
            <person name="Moumen B."/>
            <person name="Le Paslier D."/>
            <person name="Pons N."/>
            <person name="Pedersen O."/>
            <person name="Prifti E."/>
            <person name="Qin J."/>
            <person name="Raes J."/>
            <person name="Tap J."/>
            <person name="Tims S."/>
            <person name="Ussery D.W."/>
            <person name="Yamada T."/>
            <person name="MetaHit consortium"/>
            <person name="Renault P."/>
            <person name="Sicheritz-Ponten T."/>
            <person name="Bork P."/>
            <person name="Wang J."/>
            <person name="Brunak S."/>
            <person name="Ehrlich S.D."/>
        </authorList>
    </citation>
    <scope>NUCLEOTIDE SEQUENCE [LARGE SCALE GENOMIC DNA]</scope>
</reference>
<evidence type="ECO:0000256" key="3">
    <source>
        <dbReference type="ARBA" id="ARBA00022806"/>
    </source>
</evidence>
<feature type="binding site" evidence="6">
    <location>
        <begin position="27"/>
        <end position="34"/>
    </location>
    <ligand>
        <name>ATP</name>
        <dbReference type="ChEBI" id="CHEBI:30616"/>
    </ligand>
</feature>
<proteinExistence type="predicted"/>
<dbReference type="InterPro" id="IPR027417">
    <property type="entry name" value="P-loop_NTPase"/>
</dbReference>
<dbReference type="GO" id="GO:0016787">
    <property type="term" value="F:hydrolase activity"/>
    <property type="evidence" value="ECO:0007669"/>
    <property type="project" value="UniProtKB-UniRule"/>
</dbReference>
<dbReference type="RefSeq" id="WP_022071569.1">
    <property type="nucleotide sequence ID" value="NZ_HF999326.1"/>
</dbReference>
<name>R5Y0L1_9FIRM</name>
<keyword evidence="1 6" id="KW-0547">Nucleotide-binding</keyword>
<dbReference type="InterPro" id="IPR013986">
    <property type="entry name" value="DExx_box_DNA_helicase_dom_sf"/>
</dbReference>
<dbReference type="Gene3D" id="1.10.10.160">
    <property type="match status" value="1"/>
</dbReference>
<dbReference type="GO" id="GO:0005524">
    <property type="term" value="F:ATP binding"/>
    <property type="evidence" value="ECO:0007669"/>
    <property type="project" value="UniProtKB-UniRule"/>
</dbReference>
<organism evidence="8 9">
    <name type="scientific">Intestinibacter bartlettii CAG:1329</name>
    <dbReference type="NCBI Taxonomy" id="1263063"/>
    <lineage>
        <taxon>Bacteria</taxon>
        <taxon>Bacillati</taxon>
        <taxon>Bacillota</taxon>
        <taxon>Clostridia</taxon>
        <taxon>Peptostreptococcales</taxon>
        <taxon>Peptostreptococcaceae</taxon>
        <taxon>Intestinibacter</taxon>
    </lineage>
</organism>
<dbReference type="Proteomes" id="UP000017980">
    <property type="component" value="Unassembled WGS sequence"/>
</dbReference>
<evidence type="ECO:0000256" key="6">
    <source>
        <dbReference type="PROSITE-ProRule" id="PRU00560"/>
    </source>
</evidence>
<dbReference type="SUPFAM" id="SSF52540">
    <property type="entry name" value="P-loop containing nucleoside triphosphate hydrolases"/>
    <property type="match status" value="1"/>
</dbReference>
<comment type="caution">
    <text evidence="8">The sequence shown here is derived from an EMBL/GenBank/DDBJ whole genome shotgun (WGS) entry which is preliminary data.</text>
</comment>